<reference evidence="1" key="2">
    <citation type="journal article" date="2007" name="Science">
        <title>Draft genome sequence of the sexually transmitted pathogen Trichomonas vaginalis.</title>
        <authorList>
            <person name="Carlton J.M."/>
            <person name="Hirt R.P."/>
            <person name="Silva J.C."/>
            <person name="Delcher A.L."/>
            <person name="Schatz M."/>
            <person name="Zhao Q."/>
            <person name="Wortman J.R."/>
            <person name="Bidwell S.L."/>
            <person name="Alsmark U.C.M."/>
            <person name="Besteiro S."/>
            <person name="Sicheritz-Ponten T."/>
            <person name="Noel C.J."/>
            <person name="Dacks J.B."/>
            <person name="Foster P.G."/>
            <person name="Simillion C."/>
            <person name="Van de Peer Y."/>
            <person name="Miranda-Saavedra D."/>
            <person name="Barton G.J."/>
            <person name="Westrop G.D."/>
            <person name="Mueller S."/>
            <person name="Dessi D."/>
            <person name="Fiori P.L."/>
            <person name="Ren Q."/>
            <person name="Paulsen I."/>
            <person name="Zhang H."/>
            <person name="Bastida-Corcuera F.D."/>
            <person name="Simoes-Barbosa A."/>
            <person name="Brown M.T."/>
            <person name="Hayes R.D."/>
            <person name="Mukherjee M."/>
            <person name="Okumura C.Y."/>
            <person name="Schneider R."/>
            <person name="Smith A.J."/>
            <person name="Vanacova S."/>
            <person name="Villalvazo M."/>
            <person name="Haas B.J."/>
            <person name="Pertea M."/>
            <person name="Feldblyum T.V."/>
            <person name="Utterback T.R."/>
            <person name="Shu C.L."/>
            <person name="Osoegawa K."/>
            <person name="de Jong P.J."/>
            <person name="Hrdy I."/>
            <person name="Horvathova L."/>
            <person name="Zubacova Z."/>
            <person name="Dolezal P."/>
            <person name="Malik S.B."/>
            <person name="Logsdon J.M. Jr."/>
            <person name="Henze K."/>
            <person name="Gupta A."/>
            <person name="Wang C.C."/>
            <person name="Dunne R.L."/>
            <person name="Upcroft J.A."/>
            <person name="Upcroft P."/>
            <person name="White O."/>
            <person name="Salzberg S.L."/>
            <person name="Tang P."/>
            <person name="Chiu C.-H."/>
            <person name="Lee Y.-S."/>
            <person name="Embley T.M."/>
            <person name="Coombs G.H."/>
            <person name="Mottram J.C."/>
            <person name="Tachezy J."/>
            <person name="Fraser-Liggett C.M."/>
            <person name="Johnson P.J."/>
        </authorList>
    </citation>
    <scope>NUCLEOTIDE SEQUENCE [LARGE SCALE GENOMIC DNA]</scope>
    <source>
        <strain evidence="1">G3</strain>
    </source>
</reference>
<protein>
    <recommendedName>
        <fullName evidence="3">Right handed beta helix domain-containing protein</fullName>
    </recommendedName>
</protein>
<evidence type="ECO:0000313" key="1">
    <source>
        <dbReference type="EMBL" id="EAY08720.1"/>
    </source>
</evidence>
<name>A2EF04_TRIV3</name>
<accession>A2EF04</accession>
<dbReference type="Proteomes" id="UP000001542">
    <property type="component" value="Unassembled WGS sequence"/>
</dbReference>
<keyword evidence="2" id="KW-1185">Reference proteome</keyword>
<proteinExistence type="predicted"/>
<dbReference type="AlphaFoldDB" id="A2EF04"/>
<dbReference type="RefSeq" id="XP_001320943.1">
    <property type="nucleotide sequence ID" value="XM_001320908.1"/>
</dbReference>
<reference evidence="1" key="1">
    <citation type="submission" date="2006-10" db="EMBL/GenBank/DDBJ databases">
        <authorList>
            <person name="Amadeo P."/>
            <person name="Zhao Q."/>
            <person name="Wortman J."/>
            <person name="Fraser-Liggett C."/>
            <person name="Carlton J."/>
        </authorList>
    </citation>
    <scope>NUCLEOTIDE SEQUENCE</scope>
    <source>
        <strain evidence="1">G3</strain>
    </source>
</reference>
<sequence>MLYQNKGFGSLSKTNISNCISSQKPGFEYDYVESTVNVSFCNFENLQVTDGIITYFYNSPGRIDRCNYKNNSQNDEYFGIVSVTSKRLDIFDSSFQNNPEINKGKLFEAGNGDGKIYIHRCSIDSYSADTGSGIVYTSDQGTESFKNNLTFLGLRPCEGNLGLVLLFIPKKENIICSLSPCVNFLFGEYHLSILLLNKQ</sequence>
<evidence type="ECO:0008006" key="3">
    <source>
        <dbReference type="Google" id="ProtNLM"/>
    </source>
</evidence>
<dbReference type="EMBL" id="DS113372">
    <property type="protein sequence ID" value="EAY08720.1"/>
    <property type="molecule type" value="Genomic_DNA"/>
</dbReference>
<organism evidence="1 2">
    <name type="scientific">Trichomonas vaginalis (strain ATCC PRA-98 / G3)</name>
    <dbReference type="NCBI Taxonomy" id="412133"/>
    <lineage>
        <taxon>Eukaryota</taxon>
        <taxon>Metamonada</taxon>
        <taxon>Parabasalia</taxon>
        <taxon>Trichomonadida</taxon>
        <taxon>Trichomonadidae</taxon>
        <taxon>Trichomonas</taxon>
    </lineage>
</organism>
<dbReference type="VEuPathDB" id="TrichDB:TVAG_251460"/>
<dbReference type="KEGG" id="tva:4766635"/>
<evidence type="ECO:0000313" key="2">
    <source>
        <dbReference type="Proteomes" id="UP000001542"/>
    </source>
</evidence>
<gene>
    <name evidence="1" type="ORF">TVAG_251460</name>
</gene>
<dbReference type="InParanoid" id="A2EF04"/>
<dbReference type="VEuPathDB" id="TrichDB:TVAGG3_0740070"/>